<keyword evidence="7" id="KW-1185">Reference proteome</keyword>
<dbReference type="EMBL" id="JAKWJU010000002">
    <property type="protein sequence ID" value="MCH6160874.1"/>
    <property type="molecule type" value="Genomic_DNA"/>
</dbReference>
<dbReference type="InterPro" id="IPR050475">
    <property type="entry name" value="Prenyltransferase_related"/>
</dbReference>
<reference evidence="6" key="2">
    <citation type="journal article" date="2023" name="Int. J. Syst. Evol. Microbiol.">
        <title>Streptomyces marispadix sp. nov., isolated from marine beach sediment of the Northern Coast of Portugal.</title>
        <authorList>
            <person name="dos Santos J.D.N."/>
            <person name="Vitorino I.R."/>
            <person name="Kallscheuer N."/>
            <person name="Srivastava A."/>
            <person name="Krautwurst S."/>
            <person name="Marz M."/>
            <person name="Jogler C."/>
            <person name="Lobo Da Cunha A."/>
            <person name="Catita J."/>
            <person name="Goncalves H."/>
            <person name="Gonzalez I."/>
            <person name="Reyes F."/>
            <person name="Lage O.M."/>
        </authorList>
    </citation>
    <scope>NUCLEOTIDE SEQUENCE</scope>
    <source>
        <strain evidence="6">M600PL45_2</strain>
    </source>
</reference>
<dbReference type="Proteomes" id="UP001166784">
    <property type="component" value="Unassembled WGS sequence"/>
</dbReference>
<evidence type="ECO:0000313" key="7">
    <source>
        <dbReference type="Proteomes" id="UP001166784"/>
    </source>
</evidence>
<evidence type="ECO:0000256" key="5">
    <source>
        <dbReference type="SAM" id="Phobius"/>
    </source>
</evidence>
<evidence type="ECO:0000256" key="1">
    <source>
        <dbReference type="ARBA" id="ARBA00004141"/>
    </source>
</evidence>
<feature type="transmembrane region" description="Helical" evidence="5">
    <location>
        <begin position="164"/>
        <end position="186"/>
    </location>
</feature>
<dbReference type="CDD" id="cd13965">
    <property type="entry name" value="PT_UbiA_3"/>
    <property type="match status" value="1"/>
</dbReference>
<proteinExistence type="predicted"/>
<dbReference type="RefSeq" id="WP_241058898.1">
    <property type="nucleotide sequence ID" value="NZ_JAKWJU010000002.1"/>
</dbReference>
<feature type="transmembrane region" description="Helical" evidence="5">
    <location>
        <begin position="72"/>
        <end position="93"/>
    </location>
</feature>
<evidence type="ECO:0000256" key="2">
    <source>
        <dbReference type="ARBA" id="ARBA00022692"/>
    </source>
</evidence>
<dbReference type="Pfam" id="PF01040">
    <property type="entry name" value="UbiA"/>
    <property type="match status" value="1"/>
</dbReference>
<evidence type="ECO:0000313" key="6">
    <source>
        <dbReference type="EMBL" id="MCH6160874.1"/>
    </source>
</evidence>
<sequence length="314" mass="34960">MTTATDTPENRRPAPAGAHDGAGLALRLPRLIWREIFVSYRFNSNDLWSTVVPASCFVTAAVRNAGLGPYDAALTLVGAVAYFWLFIYGSSLINQITGVEEDRLNKPFRPLVTGDSSMRGAKRRLAGVHILFPALGLLLGVVEWALLWQLLFMLHYAWGGHRHWFAKNLLIALGVVSQLAAAWQMVTPITTAVWHWVLTMSAMTFLIIGVQDLRDVEGDRTLNRRTMPIVLGDRLSRGYFAASFVALLPVTHYVMVAPAGSHWWTVAIDVVLASLSLVLAARVLLLRTPAQDHRTQRFVEWWYTFVLATAVVLL</sequence>
<protein>
    <submittedName>
        <fullName evidence="6">UbiA family prenyltransferase</fullName>
    </submittedName>
</protein>
<feature type="transmembrane region" description="Helical" evidence="5">
    <location>
        <begin position="235"/>
        <end position="256"/>
    </location>
</feature>
<evidence type="ECO:0000256" key="4">
    <source>
        <dbReference type="ARBA" id="ARBA00023136"/>
    </source>
</evidence>
<reference evidence="6" key="1">
    <citation type="submission" date="2022-03" db="EMBL/GenBank/DDBJ databases">
        <authorList>
            <person name="Santos J.D.N."/>
            <person name="Kallscheuer N."/>
            <person name="Jogler C."/>
            <person name="Lage O.M."/>
        </authorList>
    </citation>
    <scope>NUCLEOTIDE SEQUENCE</scope>
    <source>
        <strain evidence="6">M600PL45_2</strain>
    </source>
</reference>
<dbReference type="PANTHER" id="PTHR42723:SF1">
    <property type="entry name" value="CHLOROPHYLL SYNTHASE, CHLOROPLASTIC"/>
    <property type="match status" value="1"/>
</dbReference>
<comment type="caution">
    <text evidence="6">The sequence shown here is derived from an EMBL/GenBank/DDBJ whole genome shotgun (WGS) entry which is preliminary data.</text>
</comment>
<keyword evidence="4 5" id="KW-0472">Membrane</keyword>
<dbReference type="InterPro" id="IPR044878">
    <property type="entry name" value="UbiA_sf"/>
</dbReference>
<dbReference type="PANTHER" id="PTHR42723">
    <property type="entry name" value="CHLOROPHYLL SYNTHASE"/>
    <property type="match status" value="1"/>
</dbReference>
<accession>A0ABS9SX66</accession>
<dbReference type="InterPro" id="IPR000537">
    <property type="entry name" value="UbiA_prenyltransferase"/>
</dbReference>
<feature type="transmembrane region" description="Helical" evidence="5">
    <location>
        <begin position="130"/>
        <end position="152"/>
    </location>
</feature>
<dbReference type="Gene3D" id="1.10.357.140">
    <property type="entry name" value="UbiA prenyltransferase"/>
    <property type="match status" value="1"/>
</dbReference>
<organism evidence="6 7">
    <name type="scientific">Streptomyces marispadix</name>
    <dbReference type="NCBI Taxonomy" id="2922868"/>
    <lineage>
        <taxon>Bacteria</taxon>
        <taxon>Bacillati</taxon>
        <taxon>Actinomycetota</taxon>
        <taxon>Actinomycetes</taxon>
        <taxon>Kitasatosporales</taxon>
        <taxon>Streptomycetaceae</taxon>
        <taxon>Streptomyces</taxon>
    </lineage>
</organism>
<feature type="transmembrane region" description="Helical" evidence="5">
    <location>
        <begin position="262"/>
        <end position="285"/>
    </location>
</feature>
<keyword evidence="3 5" id="KW-1133">Transmembrane helix</keyword>
<gene>
    <name evidence="6" type="ORF">MMA15_10820</name>
</gene>
<name>A0ABS9SX66_9ACTN</name>
<comment type="subcellular location">
    <subcellularLocation>
        <location evidence="1">Membrane</location>
        <topology evidence="1">Multi-pass membrane protein</topology>
    </subcellularLocation>
</comment>
<keyword evidence="2 5" id="KW-0812">Transmembrane</keyword>
<feature type="transmembrane region" description="Helical" evidence="5">
    <location>
        <begin position="192"/>
        <end position="214"/>
    </location>
</feature>
<evidence type="ECO:0000256" key="3">
    <source>
        <dbReference type="ARBA" id="ARBA00022989"/>
    </source>
</evidence>